<dbReference type="PANTHER" id="PTHR12549:SF38">
    <property type="entry name" value="JMJC DOMAIN-CONTAINING HISTONE DEMETHYLASE 2, ISOFORM A"/>
    <property type="match status" value="1"/>
</dbReference>
<dbReference type="PROSITE" id="PS51184">
    <property type="entry name" value="JMJC"/>
    <property type="match status" value="1"/>
</dbReference>
<feature type="compositionally biased region" description="Polar residues" evidence="4">
    <location>
        <begin position="1"/>
        <end position="30"/>
    </location>
</feature>
<sequence>MSGTDSSGPPPSNSQQAATAPGKTSNSSESLVHAASEPPDSTSPKIKAAAATSTKMEPTEDAKDALPSETATGAVIEDEVMQDGSVADSAKPAVVAATGKAESAEAESSTTTSDTAQPSRPTNGTAETPNDAATTAPHEQEADAAQHAEGREPTPTKAASTEERMASETEPLGASEDANRDEQSASASEAATPLGSPPFRDASPALSVASETPSQGAPPVASTSAVAYGESAQAVDLALPFIEYPFANTALVPAGSTEPVPFHYATWPPEPREMSWIRSRRGDDPEQDVAPNTEFGYFATPEEIEASRQKEELRQAKIRAKIQEYEQERTAAYSSFGNGAGRGRGGAKRGRGRAARVRARGRGDSASREGSLDPSYEEAPTASAARRARPAAKSALKAVQPDSTGEKMAVDQPEPKPPRPRVTDATMARMLLPNDLQTALPASIKPHPAEIDPLDLPPYYIASLDVVPGPAPASNIGKHATRSPVKAAQADADAAAGPAVRPSPATEPKPSAAVAPLREEPKPSKVETSQKSATEDKQPKAPKPSKEASKESAKEAAVAKPAKTVAPKSAASAVSAEADKPPPSAVSTTQPASFHGDGKDAASSKRARSPHDEGRKVSKKPALTEGSKEKVKNSSATGKTGEVEIGKDGRPIEYAVQTTTCLSKKMEGQVRCWQCIARGIGHGCSFAGVRWFGYNRNGRVVAGPVFRSITDEEDDDPDWDKAYTMPMSDVHSNLLKTWVADALLDVLKKEVKCAKAHNPIRVRHDLALQAVCDTCYEVCVITEFMCKVCGRTACPVCYARLEELDKNPTDEGFPAGLVNLDAQRRRKCVAKKRGRESTGAAGHTAANFVALTKYDSAGIEKVLASVQSWWDQHELAPVDTKVQDYLRKKFVLPSNLKEYDENTWPVWTFQHRVLDDALFFEVWRNHEPIVVRRCPPFDLAKFTPQYFAQHFENVPVELVHSRTLETKTSNLGYFFGEFQCDYKRRGGQPELSRKQTWRPKKGFPSQWQWESDFKELHAAFLSWLPLPNIFHPNGVLNILAHTPENAAPPDLTPQLFTSWETDAATPTIQLQTHDYDLLSHMVWGGSDHRTGKLLRIRWDVWRKEDGPKIRDFCLEVLQSSHPRGTTMSRVRQLRDDPLLNPAVYLTKRQRATLYERTGIKPYPLYQYMGDTVLIPAGCPYQVSSWIDHINLNIPFLAGSSCSRALQVHKDSRPETKERSLWREDKVQLEVQLLYTYLSCEEYDHFGVGTRKMRGKLNWPFPRDEKNRPVVPPEELARLQELTDAETRGTEISNEVKKAGTAAYDEAWNAGIAEAECKKRAEKARDDKALELRRKREIELGLPPQPGGLTPAAAAALLPPPPKPPKPPRPIIDGRS</sequence>
<evidence type="ECO:0000256" key="4">
    <source>
        <dbReference type="SAM" id="MobiDB-lite"/>
    </source>
</evidence>
<dbReference type="InterPro" id="IPR003347">
    <property type="entry name" value="JmjC_dom"/>
</dbReference>
<dbReference type="GO" id="GO:0046872">
    <property type="term" value="F:metal ion binding"/>
    <property type="evidence" value="ECO:0007669"/>
    <property type="project" value="UniProtKB-KW"/>
</dbReference>
<dbReference type="GO" id="GO:0031490">
    <property type="term" value="F:chromatin DNA binding"/>
    <property type="evidence" value="ECO:0007669"/>
    <property type="project" value="TreeGrafter"/>
</dbReference>
<dbReference type="InterPro" id="IPR045109">
    <property type="entry name" value="LSDs-like"/>
</dbReference>
<feature type="compositionally biased region" description="Basic and acidic residues" evidence="4">
    <location>
        <begin position="138"/>
        <end position="167"/>
    </location>
</feature>
<evidence type="ECO:0000256" key="3">
    <source>
        <dbReference type="ARBA" id="ARBA00023242"/>
    </source>
</evidence>
<dbReference type="GO" id="GO:0000785">
    <property type="term" value="C:chromatin"/>
    <property type="evidence" value="ECO:0007669"/>
    <property type="project" value="TreeGrafter"/>
</dbReference>
<dbReference type="GO" id="GO:0000118">
    <property type="term" value="C:histone deacetylase complex"/>
    <property type="evidence" value="ECO:0007669"/>
    <property type="project" value="TreeGrafter"/>
</dbReference>
<proteinExistence type="predicted"/>
<evidence type="ECO:0000313" key="6">
    <source>
        <dbReference type="EMBL" id="KAG0664806.1"/>
    </source>
</evidence>
<evidence type="ECO:0000256" key="2">
    <source>
        <dbReference type="ARBA" id="ARBA00022723"/>
    </source>
</evidence>
<feature type="region of interest" description="Disordered" evidence="4">
    <location>
        <begin position="331"/>
        <end position="422"/>
    </location>
</feature>
<feature type="compositionally biased region" description="Pro residues" evidence="4">
    <location>
        <begin position="1357"/>
        <end position="1369"/>
    </location>
</feature>
<protein>
    <recommendedName>
        <fullName evidence="5">JmjC domain-containing protein</fullName>
    </recommendedName>
</protein>
<gene>
    <name evidence="6" type="ORF">C6P46_000943</name>
</gene>
<feature type="region of interest" description="Disordered" evidence="4">
    <location>
        <begin position="280"/>
        <end position="311"/>
    </location>
</feature>
<reference evidence="6 7" key="1">
    <citation type="submission" date="2020-11" db="EMBL/GenBank/DDBJ databases">
        <title>Kefir isolates.</title>
        <authorList>
            <person name="Marcisauskas S."/>
            <person name="Kim Y."/>
            <person name="Blasche S."/>
        </authorList>
    </citation>
    <scope>NUCLEOTIDE SEQUENCE [LARGE SCALE GENOMIC DNA]</scope>
    <source>
        <strain evidence="6 7">KR</strain>
    </source>
</reference>
<dbReference type="GO" id="GO:0006357">
    <property type="term" value="P:regulation of transcription by RNA polymerase II"/>
    <property type="evidence" value="ECO:0007669"/>
    <property type="project" value="TreeGrafter"/>
</dbReference>
<comment type="subcellular location">
    <subcellularLocation>
        <location evidence="1">Nucleus</location>
    </subcellularLocation>
</comment>
<evidence type="ECO:0000256" key="1">
    <source>
        <dbReference type="ARBA" id="ARBA00004123"/>
    </source>
</evidence>
<evidence type="ECO:0000259" key="5">
    <source>
        <dbReference type="PROSITE" id="PS51184"/>
    </source>
</evidence>
<feature type="region of interest" description="Disordered" evidence="4">
    <location>
        <begin position="463"/>
        <end position="645"/>
    </location>
</feature>
<feature type="compositionally biased region" description="Basic and acidic residues" evidence="4">
    <location>
        <begin position="533"/>
        <end position="554"/>
    </location>
</feature>
<keyword evidence="7" id="KW-1185">Reference proteome</keyword>
<dbReference type="SUPFAM" id="SSF51197">
    <property type="entry name" value="Clavaminate synthase-like"/>
    <property type="match status" value="1"/>
</dbReference>
<feature type="compositionally biased region" description="Basic and acidic residues" evidence="4">
    <location>
        <begin position="596"/>
        <end position="616"/>
    </location>
</feature>
<dbReference type="GO" id="GO:0003712">
    <property type="term" value="F:transcription coregulator activity"/>
    <property type="evidence" value="ECO:0007669"/>
    <property type="project" value="TreeGrafter"/>
</dbReference>
<comment type="caution">
    <text evidence="6">The sequence shown here is derived from an EMBL/GenBank/DDBJ whole genome shotgun (WGS) entry which is preliminary data.</text>
</comment>
<feature type="compositionally biased region" description="Low complexity" evidence="4">
    <location>
        <begin position="106"/>
        <end position="116"/>
    </location>
</feature>
<feature type="compositionally biased region" description="Basic and acidic residues" evidence="4">
    <location>
        <begin position="404"/>
        <end position="417"/>
    </location>
</feature>
<dbReference type="PANTHER" id="PTHR12549">
    <property type="entry name" value="JMJC DOMAIN-CONTAINING HISTONE DEMETHYLATION PROTEIN"/>
    <property type="match status" value="1"/>
</dbReference>
<name>A0A9P7B925_RHOMI</name>
<dbReference type="EMBL" id="PUHQ01000012">
    <property type="protein sequence ID" value="KAG0664806.1"/>
    <property type="molecule type" value="Genomic_DNA"/>
</dbReference>
<feature type="compositionally biased region" description="Low complexity" evidence="4">
    <location>
        <begin position="1346"/>
        <end position="1356"/>
    </location>
</feature>
<feature type="compositionally biased region" description="Basic and acidic residues" evidence="4">
    <location>
        <begin position="361"/>
        <end position="371"/>
    </location>
</feature>
<feature type="compositionally biased region" description="Basic and acidic residues" evidence="4">
    <location>
        <begin position="57"/>
        <end position="66"/>
    </location>
</feature>
<keyword evidence="2" id="KW-0479">Metal-binding</keyword>
<feature type="compositionally biased region" description="Low complexity" evidence="4">
    <location>
        <begin position="555"/>
        <end position="576"/>
    </location>
</feature>
<accession>A0A9P7B925</accession>
<feature type="compositionally biased region" description="Basic residues" evidence="4">
    <location>
        <begin position="345"/>
        <end position="360"/>
    </location>
</feature>
<feature type="compositionally biased region" description="Low complexity" evidence="4">
    <location>
        <begin position="487"/>
        <end position="496"/>
    </location>
</feature>
<dbReference type="Gene3D" id="2.60.120.650">
    <property type="entry name" value="Cupin"/>
    <property type="match status" value="1"/>
</dbReference>
<feature type="compositionally biased region" description="Polar residues" evidence="4">
    <location>
        <begin position="209"/>
        <end position="225"/>
    </location>
</feature>
<organism evidence="6 7">
    <name type="scientific">Rhodotorula mucilaginosa</name>
    <name type="common">Yeast</name>
    <name type="synonym">Rhodotorula rubra</name>
    <dbReference type="NCBI Taxonomy" id="5537"/>
    <lineage>
        <taxon>Eukaryota</taxon>
        <taxon>Fungi</taxon>
        <taxon>Dikarya</taxon>
        <taxon>Basidiomycota</taxon>
        <taxon>Pucciniomycotina</taxon>
        <taxon>Microbotryomycetes</taxon>
        <taxon>Sporidiobolales</taxon>
        <taxon>Sporidiobolaceae</taxon>
        <taxon>Rhodotorula</taxon>
    </lineage>
</organism>
<feature type="region of interest" description="Disordered" evidence="4">
    <location>
        <begin position="1336"/>
        <end position="1375"/>
    </location>
</feature>
<dbReference type="SMART" id="SM00558">
    <property type="entry name" value="JmjC"/>
    <property type="match status" value="1"/>
</dbReference>
<feature type="compositionally biased region" description="Polar residues" evidence="4">
    <location>
        <begin position="117"/>
        <end position="133"/>
    </location>
</feature>
<dbReference type="GO" id="GO:0032454">
    <property type="term" value="F:histone H3K9 demethylase activity"/>
    <property type="evidence" value="ECO:0007669"/>
    <property type="project" value="InterPro"/>
</dbReference>
<feature type="compositionally biased region" description="Low complexity" evidence="4">
    <location>
        <begin position="379"/>
        <end position="398"/>
    </location>
</feature>
<dbReference type="Proteomes" id="UP000777482">
    <property type="component" value="Unassembled WGS sequence"/>
</dbReference>
<keyword evidence="3" id="KW-0539">Nucleus</keyword>
<feature type="domain" description="JmjC" evidence="5">
    <location>
        <begin position="1020"/>
        <end position="1212"/>
    </location>
</feature>
<dbReference type="OrthoDB" id="1612078at2759"/>
<evidence type="ECO:0000313" key="7">
    <source>
        <dbReference type="Proteomes" id="UP000777482"/>
    </source>
</evidence>
<feature type="region of interest" description="Disordered" evidence="4">
    <location>
        <begin position="1"/>
        <end position="225"/>
    </location>
</feature>